<evidence type="ECO:0008006" key="3">
    <source>
        <dbReference type="Google" id="ProtNLM"/>
    </source>
</evidence>
<dbReference type="EMBL" id="JAJNDB010000013">
    <property type="protein sequence ID" value="MCD2198280.1"/>
    <property type="molecule type" value="Genomic_DNA"/>
</dbReference>
<proteinExistence type="predicted"/>
<accession>A0ABS8PJ40</accession>
<gene>
    <name evidence="1" type="ORF">LQ327_33435</name>
</gene>
<dbReference type="RefSeq" id="WP_230741098.1">
    <property type="nucleotide sequence ID" value="NZ_JAJNDB010000013.1"/>
</dbReference>
<name>A0ABS8PJ40_9PSEU</name>
<sequence length="267" mass="29836">MGPTNEQRLLTIVEAVRRWRDYVTAPRLVAAHSRLAEDDAAFPVLPLSHLAWFGIVHGVDHLEMYLDALVVQGRSHPLAPQTLARSAVLGASHALWLLDHDSRQERQRRALRLAHEEFKQERTALRDMREISDVDNARLEERIELLTEWTDRTVAAGQGLGLTPNQVQARLDDTTIIDTVAKRLVHIEPVNADLVQAYRLLWRTHSGTAHGLRWSSQAQTKVFDPLVGGGALGQVTSGGIDNQFMSSAAPAALLDRSITLFETYRQP</sequence>
<organism evidence="1 2">
    <name type="scientific">Actinomycetospora endophytica</name>
    <dbReference type="NCBI Taxonomy" id="2291215"/>
    <lineage>
        <taxon>Bacteria</taxon>
        <taxon>Bacillati</taxon>
        <taxon>Actinomycetota</taxon>
        <taxon>Actinomycetes</taxon>
        <taxon>Pseudonocardiales</taxon>
        <taxon>Pseudonocardiaceae</taxon>
        <taxon>Actinomycetospora</taxon>
    </lineage>
</organism>
<keyword evidence="2" id="KW-1185">Reference proteome</keyword>
<evidence type="ECO:0000313" key="1">
    <source>
        <dbReference type="EMBL" id="MCD2198280.1"/>
    </source>
</evidence>
<protein>
    <recommendedName>
        <fullName evidence="3">DinB family protein</fullName>
    </recommendedName>
</protein>
<dbReference type="Proteomes" id="UP001199469">
    <property type="component" value="Unassembled WGS sequence"/>
</dbReference>
<evidence type="ECO:0000313" key="2">
    <source>
        <dbReference type="Proteomes" id="UP001199469"/>
    </source>
</evidence>
<comment type="caution">
    <text evidence="1">The sequence shown here is derived from an EMBL/GenBank/DDBJ whole genome shotgun (WGS) entry which is preliminary data.</text>
</comment>
<reference evidence="1 2" key="1">
    <citation type="submission" date="2021-11" db="EMBL/GenBank/DDBJ databases">
        <title>Draft genome sequence of Actinomycetospora sp. SF1 isolated from the rhizosphere soil.</title>
        <authorList>
            <person name="Duangmal K."/>
            <person name="Chantavorakit T."/>
        </authorList>
    </citation>
    <scope>NUCLEOTIDE SEQUENCE [LARGE SCALE GENOMIC DNA]</scope>
    <source>
        <strain evidence="1 2">TBRC 5722</strain>
    </source>
</reference>